<dbReference type="STRING" id="27349.A0A0L6V744"/>
<comment type="caution">
    <text evidence="2">The sequence shown here is derived from an EMBL/GenBank/DDBJ whole genome shotgun (WGS) entry which is preliminary data.</text>
</comment>
<protein>
    <recommendedName>
        <fullName evidence="4">G-patch domain-containing protein</fullName>
    </recommendedName>
</protein>
<keyword evidence="3" id="KW-1185">Reference proteome</keyword>
<dbReference type="OrthoDB" id="29523at2759"/>
<dbReference type="Proteomes" id="UP000037035">
    <property type="component" value="Unassembled WGS sequence"/>
</dbReference>
<dbReference type="AlphaFoldDB" id="A0A0L6V744"/>
<feature type="region of interest" description="Disordered" evidence="1">
    <location>
        <begin position="154"/>
        <end position="302"/>
    </location>
</feature>
<dbReference type="EMBL" id="LAVV01007257">
    <property type="protein sequence ID" value="KNZ56549.1"/>
    <property type="molecule type" value="Genomic_DNA"/>
</dbReference>
<evidence type="ECO:0000313" key="2">
    <source>
        <dbReference type="EMBL" id="KNZ56549.1"/>
    </source>
</evidence>
<feature type="compositionally biased region" description="Basic and acidic residues" evidence="1">
    <location>
        <begin position="242"/>
        <end position="254"/>
    </location>
</feature>
<accession>A0A0L6V744</accession>
<feature type="compositionally biased region" description="Basic and acidic residues" evidence="1">
    <location>
        <begin position="1"/>
        <end position="18"/>
    </location>
</feature>
<organism evidence="2 3">
    <name type="scientific">Puccinia sorghi</name>
    <dbReference type="NCBI Taxonomy" id="27349"/>
    <lineage>
        <taxon>Eukaryota</taxon>
        <taxon>Fungi</taxon>
        <taxon>Dikarya</taxon>
        <taxon>Basidiomycota</taxon>
        <taxon>Pucciniomycotina</taxon>
        <taxon>Pucciniomycetes</taxon>
        <taxon>Pucciniales</taxon>
        <taxon>Pucciniaceae</taxon>
        <taxon>Puccinia</taxon>
    </lineage>
</organism>
<gene>
    <name evidence="2" type="ORF">VP01_2379g3</name>
</gene>
<evidence type="ECO:0000256" key="1">
    <source>
        <dbReference type="SAM" id="MobiDB-lite"/>
    </source>
</evidence>
<evidence type="ECO:0008006" key="4">
    <source>
        <dbReference type="Google" id="ProtNLM"/>
    </source>
</evidence>
<reference evidence="2 3" key="1">
    <citation type="submission" date="2015-08" db="EMBL/GenBank/DDBJ databases">
        <title>Next Generation Sequencing and Analysis of the Genome of Puccinia sorghi L Schw, the Causal Agent of Maize Common Rust.</title>
        <authorList>
            <person name="Rochi L."/>
            <person name="Burguener G."/>
            <person name="Darino M."/>
            <person name="Turjanski A."/>
            <person name="Kreff E."/>
            <person name="Dieguez M.J."/>
            <person name="Sacco F."/>
        </authorList>
    </citation>
    <scope>NUCLEOTIDE SEQUENCE [LARGE SCALE GENOMIC DNA]</scope>
    <source>
        <strain evidence="2 3">RO10H11247</strain>
    </source>
</reference>
<name>A0A0L6V744_9BASI</name>
<feature type="region of interest" description="Disordered" evidence="1">
    <location>
        <begin position="1"/>
        <end position="35"/>
    </location>
</feature>
<dbReference type="VEuPathDB" id="FungiDB:VP01_2379g3"/>
<sequence length="341" mass="36334">MGLAGRKEKQKIGDDPRNTKWAKNESNPGFKILSSMGWTPSITTLGPGSTTSTGGKTGWKRLPGAILPVIKTTTSGLGANPAQASSSTYLSGAPRFVRASQASSSVQSDVEACVTDEKDPDQSAKIAIVSQGGGGGFDDLLSRLNHSATQSGTLISTLKPIDENDSSTNEPPLVVLMDKSDTESKSKSGRKKKEKSPRKSDKKKRVRILELCSTQSTSTTSLENDLLEEDQPKKKKSKKNSLRSEPKPSTEKRSSSSGKVHKSSKKKSILSRPSLFLSATEQTVEEEDEELVATSSGPIRISRPINPRVAARAKFIRSKKLASSAGNAQAMAEILGIAPPA</sequence>
<feature type="compositionally biased region" description="Basic residues" evidence="1">
    <location>
        <begin position="259"/>
        <end position="269"/>
    </location>
</feature>
<feature type="compositionally biased region" description="Basic residues" evidence="1">
    <location>
        <begin position="187"/>
        <end position="206"/>
    </location>
</feature>
<evidence type="ECO:0000313" key="3">
    <source>
        <dbReference type="Proteomes" id="UP000037035"/>
    </source>
</evidence>
<proteinExistence type="predicted"/>